<sequence>MGSIVFFAASRDQRNYFSELSQSIDLDSEVIWYKSLKVPSLFIKYPFSELWHQAELLTVRKRNSSKGKHYPKIIWPLFTAISFLQACWLYGTYVSWLKNLQIGHVGIWNGKKFRQAVLVIALKTMKKHPIFFETGPLPGFSAIDPKGVNFYSSIPNNVEFYLNRHLSNTEGSQALPIQSTRPASLPKHFILVPFQVVEDSNIYLHSQWIRNMRQLFALCQTLSKQLKGDVVFVFKEHPSCDEQYNDLRNQQAANLKFIDDFSTSDLVQYADAIITVNSTVGIEGLIARKKVFVLGDALFGIDGISYPVDSEQALLKLLVNIEKLALNEKAISNFIDYLKHDYGIVQNAMKNPGSEHWAAANERLALLIEGKSSEALKLLN</sequence>
<dbReference type="Gene3D" id="3.40.50.12580">
    <property type="match status" value="1"/>
</dbReference>
<reference evidence="1 2" key="1">
    <citation type="submission" date="2022-06" db="EMBL/GenBank/DDBJ databases">
        <title>Thiomicrohabdus sp. nov, an obligately chemolithoautotrophic, sulfur-oxidizing bacterium isolated from beach of Guanyin Mountain. Amoy.</title>
        <authorList>
            <person name="Zhu H."/>
        </authorList>
    </citation>
    <scope>NUCLEOTIDE SEQUENCE [LARGE SCALE GENOMIC DNA]</scope>
    <source>
        <strain evidence="1 2">XGS-01</strain>
    </source>
</reference>
<evidence type="ECO:0000313" key="1">
    <source>
        <dbReference type="EMBL" id="WEJ62129.1"/>
    </source>
</evidence>
<gene>
    <name evidence="1" type="ORF">NR989_08915</name>
</gene>
<dbReference type="CDD" id="cd16438">
    <property type="entry name" value="beta_Kdo_transferase_KpsS_like"/>
    <property type="match status" value="1"/>
</dbReference>
<keyword evidence="2" id="KW-1185">Reference proteome</keyword>
<organism evidence="1 2">
    <name type="scientific">Thiomicrorhabdus lithotrophica</name>
    <dbReference type="NCBI Taxonomy" id="2949997"/>
    <lineage>
        <taxon>Bacteria</taxon>
        <taxon>Pseudomonadati</taxon>
        <taxon>Pseudomonadota</taxon>
        <taxon>Gammaproteobacteria</taxon>
        <taxon>Thiotrichales</taxon>
        <taxon>Piscirickettsiaceae</taxon>
        <taxon>Thiomicrorhabdus</taxon>
    </lineage>
</organism>
<protein>
    <submittedName>
        <fullName evidence="1">CDP-glycerol glycerophosphotransferase family protein</fullName>
    </submittedName>
</protein>
<name>A0ABY8C844_9GAMM</name>
<dbReference type="InterPro" id="IPR043148">
    <property type="entry name" value="TagF_C"/>
</dbReference>
<dbReference type="Pfam" id="PF05159">
    <property type="entry name" value="Capsule_synth"/>
    <property type="match status" value="1"/>
</dbReference>
<dbReference type="EMBL" id="CP102381">
    <property type="protein sequence ID" value="WEJ62129.1"/>
    <property type="molecule type" value="Genomic_DNA"/>
</dbReference>
<dbReference type="Proteomes" id="UP001222275">
    <property type="component" value="Chromosome"/>
</dbReference>
<dbReference type="RefSeq" id="WP_275594386.1">
    <property type="nucleotide sequence ID" value="NZ_CP102381.1"/>
</dbReference>
<evidence type="ECO:0000313" key="2">
    <source>
        <dbReference type="Proteomes" id="UP001222275"/>
    </source>
</evidence>
<dbReference type="InterPro" id="IPR007833">
    <property type="entry name" value="Capsule_polysaccharide_synth"/>
</dbReference>
<accession>A0ABY8C844</accession>
<proteinExistence type="predicted"/>